<reference evidence="2 3" key="1">
    <citation type="journal article" date="2019" name="Commun. Biol.">
        <title>The bagworm genome reveals a unique fibroin gene that provides high tensile strength.</title>
        <authorList>
            <person name="Kono N."/>
            <person name="Nakamura H."/>
            <person name="Ohtoshi R."/>
            <person name="Tomita M."/>
            <person name="Numata K."/>
            <person name="Arakawa K."/>
        </authorList>
    </citation>
    <scope>NUCLEOTIDE SEQUENCE [LARGE SCALE GENOMIC DNA]</scope>
</reference>
<accession>A0A4C1VIL8</accession>
<keyword evidence="3" id="KW-1185">Reference proteome</keyword>
<gene>
    <name evidence="2" type="ORF">EVAR_36313_1</name>
</gene>
<evidence type="ECO:0000313" key="2">
    <source>
        <dbReference type="EMBL" id="GBP38361.1"/>
    </source>
</evidence>
<proteinExistence type="predicted"/>
<protein>
    <submittedName>
        <fullName evidence="2">Uncharacterized protein</fullName>
    </submittedName>
</protein>
<sequence>MERHAIQEICLVSRHERASKEGVTSDVRERCDLKENIVTTVEKGVLRRFGQLERLNEIRLDNANLFELMCVMKRRAERQPNDGIDPGQSSVSPRVSHRGRPAPALSRPEVVHLTSRPPRHR</sequence>
<comment type="caution">
    <text evidence="2">The sequence shown here is derived from an EMBL/GenBank/DDBJ whole genome shotgun (WGS) entry which is preliminary data.</text>
</comment>
<dbReference type="AlphaFoldDB" id="A0A4C1VIL8"/>
<feature type="region of interest" description="Disordered" evidence="1">
    <location>
        <begin position="77"/>
        <end position="121"/>
    </location>
</feature>
<organism evidence="2 3">
    <name type="scientific">Eumeta variegata</name>
    <name type="common">Bagworm moth</name>
    <name type="synonym">Eumeta japonica</name>
    <dbReference type="NCBI Taxonomy" id="151549"/>
    <lineage>
        <taxon>Eukaryota</taxon>
        <taxon>Metazoa</taxon>
        <taxon>Ecdysozoa</taxon>
        <taxon>Arthropoda</taxon>
        <taxon>Hexapoda</taxon>
        <taxon>Insecta</taxon>
        <taxon>Pterygota</taxon>
        <taxon>Neoptera</taxon>
        <taxon>Endopterygota</taxon>
        <taxon>Lepidoptera</taxon>
        <taxon>Glossata</taxon>
        <taxon>Ditrysia</taxon>
        <taxon>Tineoidea</taxon>
        <taxon>Psychidae</taxon>
        <taxon>Oiketicinae</taxon>
        <taxon>Eumeta</taxon>
    </lineage>
</organism>
<name>A0A4C1VIL8_EUMVA</name>
<dbReference type="Proteomes" id="UP000299102">
    <property type="component" value="Unassembled WGS sequence"/>
</dbReference>
<evidence type="ECO:0000313" key="3">
    <source>
        <dbReference type="Proteomes" id="UP000299102"/>
    </source>
</evidence>
<dbReference type="OrthoDB" id="425681at2759"/>
<evidence type="ECO:0000256" key="1">
    <source>
        <dbReference type="SAM" id="MobiDB-lite"/>
    </source>
</evidence>
<dbReference type="EMBL" id="BGZK01000347">
    <property type="protein sequence ID" value="GBP38361.1"/>
    <property type="molecule type" value="Genomic_DNA"/>
</dbReference>